<sequence length="83" mass="9813">MQVFQIDCKTRKQYKILDLPFLGSSSEVAFSFPYSIDKNKYLFISQKRQAKYSTTGIPYVGNYYLNYVLKMENNIYKKDDNLS</sequence>
<evidence type="ECO:0000313" key="1">
    <source>
        <dbReference type="EMBL" id="OSI13555.1"/>
    </source>
</evidence>
<evidence type="ECO:0000313" key="2">
    <source>
        <dbReference type="Proteomes" id="UP000193303"/>
    </source>
</evidence>
<gene>
    <name evidence="1" type="ORF">BV912_13105</name>
</gene>
<dbReference type="AlphaFoldDB" id="A0A1X3D1B0"/>
<name>A0A1X3D1B0_9NEIS</name>
<dbReference type="EMBL" id="MTAB01000131">
    <property type="protein sequence ID" value="OSI13555.1"/>
    <property type="molecule type" value="Genomic_DNA"/>
</dbReference>
<reference evidence="2" key="1">
    <citation type="submission" date="2017-01" db="EMBL/GenBank/DDBJ databases">
        <authorList>
            <person name="Mah S.A."/>
            <person name="Swanson W.J."/>
            <person name="Moy G.W."/>
            <person name="Vacquier V.D."/>
        </authorList>
    </citation>
    <scope>NUCLEOTIDE SEQUENCE [LARGE SCALE GENOMIC DNA]</scope>
    <source>
        <strain evidence="2">124861</strain>
    </source>
</reference>
<accession>A0A1X3D1B0</accession>
<proteinExistence type="predicted"/>
<feature type="non-terminal residue" evidence="1">
    <location>
        <position position="83"/>
    </location>
</feature>
<comment type="caution">
    <text evidence="1">The sequence shown here is derived from an EMBL/GenBank/DDBJ whole genome shotgun (WGS) entry which is preliminary data.</text>
</comment>
<organism evidence="1 2">
    <name type="scientific">Neisseria dumasiana</name>
    <dbReference type="NCBI Taxonomy" id="1931275"/>
    <lineage>
        <taxon>Bacteria</taxon>
        <taxon>Pseudomonadati</taxon>
        <taxon>Pseudomonadota</taxon>
        <taxon>Betaproteobacteria</taxon>
        <taxon>Neisseriales</taxon>
        <taxon>Neisseriaceae</taxon>
        <taxon>Neisseria</taxon>
    </lineage>
</organism>
<dbReference type="Proteomes" id="UP000193303">
    <property type="component" value="Unassembled WGS sequence"/>
</dbReference>
<protein>
    <submittedName>
        <fullName evidence="1">Uncharacterized protein</fullName>
    </submittedName>
</protein>